<dbReference type="InterPro" id="IPR000086">
    <property type="entry name" value="NUDIX_hydrolase_dom"/>
</dbReference>
<comment type="similarity">
    <text evidence="3">Belongs to the Nudix hydrolase family.</text>
</comment>
<comment type="caution">
    <text evidence="5">The sequence shown here is derived from an EMBL/GenBank/DDBJ whole genome shotgun (WGS) entry which is preliminary data.</text>
</comment>
<sequence length="157" mass="17398">MAEVSAGLLVWRRRESGPEFLLAHPGGPFWTKRDAGAWSIPKGLIEAGEDPLAAARREFREETGLAVDGPFLPLEPVKQAGGKQVLAWLTEADLDLSAFRCETFEMEWPPRSGRRQAFPEVDQVRYWPPGEALARILAGQRPLIEEALAILGKDARP</sequence>
<name>A0ABU0IQT2_9CAUL</name>
<protein>
    <submittedName>
        <fullName evidence="5">NUDIX family NTP pyrophosphohydrolase</fullName>
    </submittedName>
</protein>
<evidence type="ECO:0000313" key="5">
    <source>
        <dbReference type="EMBL" id="MDQ0464377.1"/>
    </source>
</evidence>
<dbReference type="Gene3D" id="3.90.79.10">
    <property type="entry name" value="Nucleoside Triphosphate Pyrophosphohydrolase"/>
    <property type="match status" value="1"/>
</dbReference>
<dbReference type="PANTHER" id="PTHR21340">
    <property type="entry name" value="DIADENOSINE 5,5-P1,P4-TETRAPHOSPHATE PYROPHOSPHOHYDROLASE MUTT"/>
    <property type="match status" value="1"/>
</dbReference>
<dbReference type="RefSeq" id="WP_307349001.1">
    <property type="nucleotide sequence ID" value="NZ_JAUSVS010000003.1"/>
</dbReference>
<dbReference type="CDD" id="cd04662">
    <property type="entry name" value="NUDIX_Hydrolase"/>
    <property type="match status" value="1"/>
</dbReference>
<evidence type="ECO:0000256" key="3">
    <source>
        <dbReference type="RuleBase" id="RU003476"/>
    </source>
</evidence>
<dbReference type="InterPro" id="IPR020084">
    <property type="entry name" value="NUDIX_hydrolase_CS"/>
</dbReference>
<comment type="cofactor">
    <cofactor evidence="1">
        <name>Mg(2+)</name>
        <dbReference type="ChEBI" id="CHEBI:18420"/>
    </cofactor>
</comment>
<dbReference type="InterPro" id="IPR051325">
    <property type="entry name" value="Nudix_hydrolase_domain"/>
</dbReference>
<feature type="domain" description="Nudix hydrolase" evidence="4">
    <location>
        <begin position="1"/>
        <end position="149"/>
    </location>
</feature>
<accession>A0ABU0IQT2</accession>
<keyword evidence="6" id="KW-1185">Reference proteome</keyword>
<dbReference type="InterPro" id="IPR015797">
    <property type="entry name" value="NUDIX_hydrolase-like_dom_sf"/>
</dbReference>
<gene>
    <name evidence="5" type="ORF">QO010_002158</name>
</gene>
<dbReference type="PROSITE" id="PS00893">
    <property type="entry name" value="NUDIX_BOX"/>
    <property type="match status" value="1"/>
</dbReference>
<dbReference type="SUPFAM" id="SSF55811">
    <property type="entry name" value="Nudix"/>
    <property type="match status" value="1"/>
</dbReference>
<evidence type="ECO:0000259" key="4">
    <source>
        <dbReference type="PROSITE" id="PS51462"/>
    </source>
</evidence>
<evidence type="ECO:0000256" key="2">
    <source>
        <dbReference type="ARBA" id="ARBA00022801"/>
    </source>
</evidence>
<dbReference type="InterPro" id="IPR020476">
    <property type="entry name" value="Nudix_hydrolase"/>
</dbReference>
<dbReference type="Pfam" id="PF00293">
    <property type="entry name" value="NUDIX"/>
    <property type="match status" value="1"/>
</dbReference>
<keyword evidence="2 3" id="KW-0378">Hydrolase</keyword>
<evidence type="ECO:0000256" key="1">
    <source>
        <dbReference type="ARBA" id="ARBA00001946"/>
    </source>
</evidence>
<dbReference type="Proteomes" id="UP001228905">
    <property type="component" value="Unassembled WGS sequence"/>
</dbReference>
<evidence type="ECO:0000313" key="6">
    <source>
        <dbReference type="Proteomes" id="UP001228905"/>
    </source>
</evidence>
<proteinExistence type="inferred from homology"/>
<dbReference type="PANTHER" id="PTHR21340:SF7">
    <property type="entry name" value="NUDIX HYDROLASE DOMAIN-CONTAINING PROTEIN"/>
    <property type="match status" value="1"/>
</dbReference>
<dbReference type="EMBL" id="JAUSVS010000003">
    <property type="protein sequence ID" value="MDQ0464377.1"/>
    <property type="molecule type" value="Genomic_DNA"/>
</dbReference>
<reference evidence="5 6" key="1">
    <citation type="submission" date="2023-07" db="EMBL/GenBank/DDBJ databases">
        <title>Genomic Encyclopedia of Type Strains, Phase IV (KMG-IV): sequencing the most valuable type-strain genomes for metagenomic binning, comparative biology and taxonomic classification.</title>
        <authorList>
            <person name="Goeker M."/>
        </authorList>
    </citation>
    <scope>NUCLEOTIDE SEQUENCE [LARGE SCALE GENOMIC DNA]</scope>
    <source>
        <strain evidence="5 6">DSM 18695</strain>
    </source>
</reference>
<dbReference type="PROSITE" id="PS51462">
    <property type="entry name" value="NUDIX"/>
    <property type="match status" value="1"/>
</dbReference>
<dbReference type="PRINTS" id="PR00502">
    <property type="entry name" value="NUDIXFAMILY"/>
</dbReference>
<organism evidence="5 6">
    <name type="scientific">Caulobacter ginsengisoli</name>
    <dbReference type="NCBI Taxonomy" id="400775"/>
    <lineage>
        <taxon>Bacteria</taxon>
        <taxon>Pseudomonadati</taxon>
        <taxon>Pseudomonadota</taxon>
        <taxon>Alphaproteobacteria</taxon>
        <taxon>Caulobacterales</taxon>
        <taxon>Caulobacteraceae</taxon>
        <taxon>Caulobacter</taxon>
    </lineage>
</organism>